<evidence type="ECO:0000313" key="3">
    <source>
        <dbReference type="Proteomes" id="UP001055439"/>
    </source>
</evidence>
<dbReference type="InterPro" id="IPR002683">
    <property type="entry name" value="PsbP_C"/>
</dbReference>
<evidence type="ECO:0000259" key="1">
    <source>
        <dbReference type="Pfam" id="PF01789"/>
    </source>
</evidence>
<dbReference type="OrthoDB" id="439710at2759"/>
<dbReference type="SUPFAM" id="SSF55724">
    <property type="entry name" value="Mog1p/PsbP-like"/>
    <property type="match status" value="1"/>
</dbReference>
<dbReference type="PANTHER" id="PTHR31407:SF10">
    <property type="entry name" value="PHOTOSYNTHETIC NDH SUBUNIT OF LUMENAL LOCATION 1, CHLOROPLASTIC"/>
    <property type="match status" value="1"/>
</dbReference>
<reference evidence="2" key="1">
    <citation type="submission" date="2022-05" db="EMBL/GenBank/DDBJ databases">
        <title>The Musa troglodytarum L. genome provides insights into the mechanism of non-climacteric behaviour and enrichment of carotenoids.</title>
        <authorList>
            <person name="Wang J."/>
        </authorList>
    </citation>
    <scope>NUCLEOTIDE SEQUENCE</scope>
    <source>
        <tissue evidence="2">Leaf</tissue>
    </source>
</reference>
<dbReference type="GO" id="GO:0015979">
    <property type="term" value="P:photosynthesis"/>
    <property type="evidence" value="ECO:0007669"/>
    <property type="project" value="InterPro"/>
</dbReference>
<proteinExistence type="predicted"/>
<dbReference type="Gene3D" id="3.40.1000.10">
    <property type="entry name" value="Mog1/PsbP, alpha/beta/alpha sandwich"/>
    <property type="match status" value="1"/>
</dbReference>
<dbReference type="PANTHER" id="PTHR31407">
    <property type="match status" value="1"/>
</dbReference>
<keyword evidence="3" id="KW-1185">Reference proteome</keyword>
<dbReference type="Proteomes" id="UP001055439">
    <property type="component" value="Chromosome 8"/>
</dbReference>
<dbReference type="EMBL" id="CP097510">
    <property type="protein sequence ID" value="URE22356.1"/>
    <property type="molecule type" value="Genomic_DNA"/>
</dbReference>
<dbReference type="NCBIfam" id="NF040946">
    <property type="entry name" value="PSII_PsbP"/>
    <property type="match status" value="1"/>
</dbReference>
<name>A0A9E7KM49_9LILI</name>
<dbReference type="AlphaFoldDB" id="A0A9E7KM49"/>
<protein>
    <submittedName>
        <fullName evidence="2">GAD domain</fullName>
    </submittedName>
</protein>
<dbReference type="GO" id="GO:0009654">
    <property type="term" value="C:photosystem II oxygen evolving complex"/>
    <property type="evidence" value="ECO:0007669"/>
    <property type="project" value="InterPro"/>
</dbReference>
<gene>
    <name evidence="2" type="ORF">MUK42_16850</name>
</gene>
<feature type="domain" description="PsbP C-terminal" evidence="1">
    <location>
        <begin position="151"/>
        <end position="274"/>
    </location>
</feature>
<dbReference type="InterPro" id="IPR016123">
    <property type="entry name" value="Mog1/PsbP_a/b/a-sand"/>
</dbReference>
<dbReference type="GO" id="GO:0019898">
    <property type="term" value="C:extrinsic component of membrane"/>
    <property type="evidence" value="ECO:0007669"/>
    <property type="project" value="InterPro"/>
</dbReference>
<dbReference type="Pfam" id="PF01789">
    <property type="entry name" value="PsbP"/>
    <property type="match status" value="1"/>
</dbReference>
<evidence type="ECO:0000313" key="2">
    <source>
        <dbReference type="EMBL" id="URE22356.1"/>
    </source>
</evidence>
<sequence length="277" mass="31593">MKTPTEVDSCSSNTTMILPGSSKYRQCLVNMSSLVSIANGVEIKNIFTFGSKRIRPEGDVAPLHSPAALPWKPISRELSDGGLFCFRSLLFEPLLSSLLQWQHHMAGSLLCPTNWLSQALSSTIDPLQLLRSSSGRARQMHRLRRRDFDYMGHDSAFKDRFAALQHVRVSFIPTEKKDIRDLGSMEEVIFNLVKNIYAAPNQIPSIYEMQERTVDGKYYWTFEYELESPSFSRTAFATIAIGNGRYYTLVVGANERRWTRLRNKLKVVADSFRILDI</sequence>
<accession>A0A9E7KM49</accession>
<organism evidence="2 3">
    <name type="scientific">Musa troglodytarum</name>
    <name type="common">fe'i banana</name>
    <dbReference type="NCBI Taxonomy" id="320322"/>
    <lineage>
        <taxon>Eukaryota</taxon>
        <taxon>Viridiplantae</taxon>
        <taxon>Streptophyta</taxon>
        <taxon>Embryophyta</taxon>
        <taxon>Tracheophyta</taxon>
        <taxon>Spermatophyta</taxon>
        <taxon>Magnoliopsida</taxon>
        <taxon>Liliopsida</taxon>
        <taxon>Zingiberales</taxon>
        <taxon>Musaceae</taxon>
        <taxon>Musa</taxon>
    </lineage>
</organism>
<dbReference type="GO" id="GO:0005509">
    <property type="term" value="F:calcium ion binding"/>
    <property type="evidence" value="ECO:0007669"/>
    <property type="project" value="InterPro"/>
</dbReference>